<protein>
    <submittedName>
        <fullName evidence="1">Uncharacterized protein</fullName>
    </submittedName>
</protein>
<proteinExistence type="predicted"/>
<accession>A0A1D3EDX0</accession>
<name>A0A1D3EDX0_NEIGO</name>
<evidence type="ECO:0000313" key="2">
    <source>
        <dbReference type="EMBL" id="SBQ21392.1"/>
    </source>
</evidence>
<dbReference type="EMBL" id="FLKW01000076">
    <property type="protein sequence ID" value="SBN25328.1"/>
    <property type="molecule type" value="Genomic_DNA"/>
</dbReference>
<sequence>MPALPFFRTSIPMLVQNRMESIFNHNKDAIFLEGWSLGDAAMIMELLWQNISTSRRELTKLFLYKNFWGCTR</sequence>
<organism evidence="1">
    <name type="scientific">Neisseria gonorrhoeae</name>
    <dbReference type="NCBI Taxonomy" id="485"/>
    <lineage>
        <taxon>Bacteria</taxon>
        <taxon>Pseudomonadati</taxon>
        <taxon>Pseudomonadota</taxon>
        <taxon>Betaproteobacteria</taxon>
        <taxon>Neisseriales</taxon>
        <taxon>Neisseriaceae</taxon>
        <taxon>Neisseria</taxon>
    </lineage>
</organism>
<dbReference type="AlphaFoldDB" id="A0A1D3EDX0"/>
<evidence type="ECO:0000313" key="1">
    <source>
        <dbReference type="EMBL" id="SBN25328.1"/>
    </source>
</evidence>
<dbReference type="EMBL" id="LT591897">
    <property type="protein sequence ID" value="SBQ21392.1"/>
    <property type="molecule type" value="Genomic_DNA"/>
</dbReference>
<gene>
    <name evidence="2" type="ORF">WHOF_01384C</name>
    <name evidence="1" type="ORF">WHOF_02204</name>
</gene>
<dbReference type="Proteomes" id="UP000239837">
    <property type="component" value="Chromosome"/>
</dbReference>
<reference evidence="1" key="1">
    <citation type="submission" date="2016-05" db="EMBL/GenBank/DDBJ databases">
        <authorList>
            <consortium name="Pathogen Informatics"/>
        </authorList>
    </citation>
    <scope>NUCLEOTIDE SEQUENCE</scope>
    <source>
        <strain evidence="1">WHO F</strain>
    </source>
</reference>